<keyword evidence="2" id="KW-1185">Reference proteome</keyword>
<dbReference type="EMBL" id="VKAD01000001">
    <property type="protein sequence ID" value="TXR54968.1"/>
    <property type="molecule type" value="Genomic_DNA"/>
</dbReference>
<reference evidence="1 2" key="1">
    <citation type="submission" date="2019-07" db="EMBL/GenBank/DDBJ databases">
        <title>Reinekea sp. strain SSH23 genome sequencing and assembly.</title>
        <authorList>
            <person name="Kim I."/>
        </authorList>
    </citation>
    <scope>NUCLEOTIDE SEQUENCE [LARGE SCALE GENOMIC DNA]</scope>
    <source>
        <strain evidence="1 2">SSH23</strain>
    </source>
</reference>
<evidence type="ECO:0000313" key="1">
    <source>
        <dbReference type="EMBL" id="TXR54968.1"/>
    </source>
</evidence>
<dbReference type="PANTHER" id="PTHR34822:SF1">
    <property type="entry name" value="GRPB FAMILY PROTEIN"/>
    <property type="match status" value="1"/>
</dbReference>
<evidence type="ECO:0000313" key="2">
    <source>
        <dbReference type="Proteomes" id="UP000321764"/>
    </source>
</evidence>
<dbReference type="SUPFAM" id="SSF81301">
    <property type="entry name" value="Nucleotidyltransferase"/>
    <property type="match status" value="1"/>
</dbReference>
<comment type="caution">
    <text evidence="1">The sequence shown here is derived from an EMBL/GenBank/DDBJ whole genome shotgun (WGS) entry which is preliminary data.</text>
</comment>
<accession>A0A5C8ZCU8</accession>
<dbReference type="Gene3D" id="3.30.460.10">
    <property type="entry name" value="Beta Polymerase, domain 2"/>
    <property type="match status" value="1"/>
</dbReference>
<dbReference type="Proteomes" id="UP000321764">
    <property type="component" value="Unassembled WGS sequence"/>
</dbReference>
<gene>
    <name evidence="1" type="ORF">FME95_05275</name>
</gene>
<organism evidence="1 2">
    <name type="scientific">Reinekea thalattae</name>
    <dbReference type="NCBI Taxonomy" id="2593301"/>
    <lineage>
        <taxon>Bacteria</taxon>
        <taxon>Pseudomonadati</taxon>
        <taxon>Pseudomonadota</taxon>
        <taxon>Gammaproteobacteria</taxon>
        <taxon>Oceanospirillales</taxon>
        <taxon>Saccharospirillaceae</taxon>
        <taxon>Reinekea</taxon>
    </lineage>
</organism>
<name>A0A5C8ZCU8_9GAMM</name>
<proteinExistence type="predicted"/>
<dbReference type="Pfam" id="PF04229">
    <property type="entry name" value="GrpB"/>
    <property type="match status" value="1"/>
</dbReference>
<sequence>MTNRIIEVSDYSESWEADYQKESSDIAKALNQTNVVAIHHIGSTSVIGLAAKPIIDILIEVHSLAVLDSDSENMTELGYLVKGEFGIKGRRYFQKGGVQRSHQVHAFVKGSEEVKRHIAFRDYLREFKTIVNEYGSIKKQAALECNNDIEVYMSLKNAFIKEHEAKALLWKYS</sequence>
<dbReference type="InterPro" id="IPR043519">
    <property type="entry name" value="NT_sf"/>
</dbReference>
<dbReference type="AlphaFoldDB" id="A0A5C8ZCU8"/>
<dbReference type="PANTHER" id="PTHR34822">
    <property type="entry name" value="GRPB DOMAIN PROTEIN (AFU_ORTHOLOGUE AFUA_1G01530)"/>
    <property type="match status" value="1"/>
</dbReference>
<dbReference type="OrthoDB" id="9799092at2"/>
<protein>
    <submittedName>
        <fullName evidence="1">GrpB family protein</fullName>
    </submittedName>
</protein>
<dbReference type="InterPro" id="IPR007344">
    <property type="entry name" value="GrpB/CoaE"/>
</dbReference>